<dbReference type="Proteomes" id="UP000821845">
    <property type="component" value="Chromosome 10"/>
</dbReference>
<proteinExistence type="predicted"/>
<accession>A0ACB7T6T0</accession>
<organism evidence="1 2">
    <name type="scientific">Hyalomma asiaticum</name>
    <name type="common">Tick</name>
    <dbReference type="NCBI Taxonomy" id="266040"/>
    <lineage>
        <taxon>Eukaryota</taxon>
        <taxon>Metazoa</taxon>
        <taxon>Ecdysozoa</taxon>
        <taxon>Arthropoda</taxon>
        <taxon>Chelicerata</taxon>
        <taxon>Arachnida</taxon>
        <taxon>Acari</taxon>
        <taxon>Parasitiformes</taxon>
        <taxon>Ixodida</taxon>
        <taxon>Ixodoidea</taxon>
        <taxon>Ixodidae</taxon>
        <taxon>Hyalomminae</taxon>
        <taxon>Hyalomma</taxon>
    </lineage>
</organism>
<evidence type="ECO:0000313" key="2">
    <source>
        <dbReference type="Proteomes" id="UP000821845"/>
    </source>
</evidence>
<reference evidence="1" key="1">
    <citation type="submission" date="2020-05" db="EMBL/GenBank/DDBJ databases">
        <title>Large-scale comparative analyses of tick genomes elucidate their genetic diversity and vector capacities.</title>
        <authorList>
            <person name="Jia N."/>
            <person name="Wang J."/>
            <person name="Shi W."/>
            <person name="Du L."/>
            <person name="Sun Y."/>
            <person name="Zhan W."/>
            <person name="Jiang J."/>
            <person name="Wang Q."/>
            <person name="Zhang B."/>
            <person name="Ji P."/>
            <person name="Sakyi L.B."/>
            <person name="Cui X."/>
            <person name="Yuan T."/>
            <person name="Jiang B."/>
            <person name="Yang W."/>
            <person name="Lam T.T.-Y."/>
            <person name="Chang Q."/>
            <person name="Ding S."/>
            <person name="Wang X."/>
            <person name="Zhu J."/>
            <person name="Ruan X."/>
            <person name="Zhao L."/>
            <person name="Wei J."/>
            <person name="Que T."/>
            <person name="Du C."/>
            <person name="Cheng J."/>
            <person name="Dai P."/>
            <person name="Han X."/>
            <person name="Huang E."/>
            <person name="Gao Y."/>
            <person name="Liu J."/>
            <person name="Shao H."/>
            <person name="Ye R."/>
            <person name="Li L."/>
            <person name="Wei W."/>
            <person name="Wang X."/>
            <person name="Wang C."/>
            <person name="Yang T."/>
            <person name="Huo Q."/>
            <person name="Li W."/>
            <person name="Guo W."/>
            <person name="Chen H."/>
            <person name="Zhou L."/>
            <person name="Ni X."/>
            <person name="Tian J."/>
            <person name="Zhou Y."/>
            <person name="Sheng Y."/>
            <person name="Liu T."/>
            <person name="Pan Y."/>
            <person name="Xia L."/>
            <person name="Li J."/>
            <person name="Zhao F."/>
            <person name="Cao W."/>
        </authorList>
    </citation>
    <scope>NUCLEOTIDE SEQUENCE</scope>
    <source>
        <strain evidence="1">Hyas-2018</strain>
    </source>
</reference>
<dbReference type="EMBL" id="CM023490">
    <property type="protein sequence ID" value="KAH6942778.1"/>
    <property type="molecule type" value="Genomic_DNA"/>
</dbReference>
<gene>
    <name evidence="1" type="ORF">HPB50_010251</name>
</gene>
<protein>
    <submittedName>
        <fullName evidence="1">Uncharacterized protein</fullName>
    </submittedName>
</protein>
<comment type="caution">
    <text evidence="1">The sequence shown here is derived from an EMBL/GenBank/DDBJ whole genome shotgun (WGS) entry which is preliminary data.</text>
</comment>
<evidence type="ECO:0000313" key="1">
    <source>
        <dbReference type="EMBL" id="KAH6942778.1"/>
    </source>
</evidence>
<sequence length="433" mass="48122">MLLCVCLRSLEAKGGTDCKLPEFRCHNGRCVGVERYCDGTDDCGDGSDEPADCSNCNRTYYGQHGTKYALRISEPFQRQLSFVCRLEFVAAGGEMGDLVEISLLSFQVGSYHRYSNSGPGCLQGGMQVSEELDMSWWLRSAQELRLVKERHRHSTAPFFSPDRVSSPQASYAPHFGWFCGSLVGRSASFYSSHRNVTLTVAFPVASTASRTTAGAVLTYRFRKKVQPRRDGPYFGEKKLGSYCDYVLTNCHERKCRVRSPNYPGFYLRNLTCTYEVHQTFAPSGRVAQIVFHQKNQYKISIHSGVPNAAVIPALTTECAADVVQILDGSPGGERDPAVLLQFCGSGELPEVISSGPDATARLVSVPFNQLLNVRVEMDVSVRFVDPTDLRMVGSIEIDYKIVKRRLQVIKDGNVIRAYIILNAYRNVGPETII</sequence>
<keyword evidence="2" id="KW-1185">Reference proteome</keyword>
<name>A0ACB7T6T0_HYAAI</name>